<evidence type="ECO:0000256" key="1">
    <source>
        <dbReference type="ARBA" id="ARBA00004211"/>
    </source>
</evidence>
<evidence type="ECO:0000256" key="2">
    <source>
        <dbReference type="ARBA" id="ARBA00009063"/>
    </source>
</evidence>
<dbReference type="Gene3D" id="1.20.5.110">
    <property type="match status" value="1"/>
</dbReference>
<reference evidence="13" key="1">
    <citation type="journal article" date="2008" name="Nat. Genet.">
        <title>The Pristionchus pacificus genome provides a unique perspective on nematode lifestyle and parasitism.</title>
        <authorList>
            <person name="Dieterich C."/>
            <person name="Clifton S.W."/>
            <person name="Schuster L.N."/>
            <person name="Chinwalla A."/>
            <person name="Delehaunty K."/>
            <person name="Dinkelacker I."/>
            <person name="Fulton L."/>
            <person name="Fulton R."/>
            <person name="Godfrey J."/>
            <person name="Minx P."/>
            <person name="Mitreva M."/>
            <person name="Roeseler W."/>
            <person name="Tian H."/>
            <person name="Witte H."/>
            <person name="Yang S.P."/>
            <person name="Wilson R.K."/>
            <person name="Sommer R.J."/>
        </authorList>
    </citation>
    <scope>NUCLEOTIDE SEQUENCE [LARGE SCALE GENOMIC DNA]</scope>
    <source>
        <strain evidence="13">PS312</strain>
    </source>
</reference>
<gene>
    <name evidence="12" type="primary">WBGene00101324</name>
</gene>
<evidence type="ECO:0000256" key="5">
    <source>
        <dbReference type="ARBA" id="ARBA00022927"/>
    </source>
</evidence>
<evidence type="ECO:0000313" key="13">
    <source>
        <dbReference type="Proteomes" id="UP000005239"/>
    </source>
</evidence>
<keyword evidence="13" id="KW-1185">Reference proteome</keyword>
<evidence type="ECO:0000256" key="4">
    <source>
        <dbReference type="ARBA" id="ARBA00022692"/>
    </source>
</evidence>
<reference evidence="12" key="2">
    <citation type="submission" date="2022-06" db="UniProtKB">
        <authorList>
            <consortium name="EnsemblMetazoa"/>
        </authorList>
    </citation>
    <scope>IDENTIFICATION</scope>
    <source>
        <strain evidence="12">PS312</strain>
    </source>
</reference>
<dbReference type="GO" id="GO:0006890">
    <property type="term" value="P:retrograde vesicle-mediated transport, Golgi to endoplasmic reticulum"/>
    <property type="evidence" value="ECO:0000318"/>
    <property type="project" value="GO_Central"/>
</dbReference>
<dbReference type="GO" id="GO:0005783">
    <property type="term" value="C:endoplasmic reticulum"/>
    <property type="evidence" value="ECO:0000318"/>
    <property type="project" value="GO_Central"/>
</dbReference>
<evidence type="ECO:0000256" key="8">
    <source>
        <dbReference type="ARBA" id="ARBA00023136"/>
    </source>
</evidence>
<dbReference type="PANTHER" id="PTHR15959:SF0">
    <property type="entry name" value="SYNTAXIN-18"/>
    <property type="match status" value="1"/>
</dbReference>
<feature type="transmembrane region" description="Helical" evidence="11">
    <location>
        <begin position="349"/>
        <end position="367"/>
    </location>
</feature>
<evidence type="ECO:0000256" key="6">
    <source>
        <dbReference type="ARBA" id="ARBA00022989"/>
    </source>
</evidence>
<keyword evidence="8 11" id="KW-0472">Membrane</keyword>
<dbReference type="OrthoDB" id="342981at2759"/>
<dbReference type="Proteomes" id="UP000005239">
    <property type="component" value="Unassembled WGS sequence"/>
</dbReference>
<keyword evidence="4 11" id="KW-0812">Transmembrane</keyword>
<feature type="compositionally biased region" description="Basic and acidic residues" evidence="10">
    <location>
        <begin position="217"/>
        <end position="256"/>
    </location>
</feature>
<comment type="similarity">
    <text evidence="2">Belongs to the syntaxin family.</text>
</comment>
<dbReference type="AlphaFoldDB" id="A0A8R1YA90"/>
<proteinExistence type="inferred from homology"/>
<keyword evidence="5" id="KW-0653">Protein transport</keyword>
<comment type="subcellular location">
    <subcellularLocation>
        <location evidence="1">Membrane</location>
        <topology evidence="1">Single-pass type IV membrane protein</topology>
    </subcellularLocation>
</comment>
<evidence type="ECO:0000256" key="3">
    <source>
        <dbReference type="ARBA" id="ARBA00022448"/>
    </source>
</evidence>
<dbReference type="PANTHER" id="PTHR15959">
    <property type="entry name" value="SYNTAXIN-18"/>
    <property type="match status" value="1"/>
</dbReference>
<keyword evidence="7 9" id="KW-0175">Coiled coil</keyword>
<sequence>RILKMTVNIKFASVDQTPLFRALAKVKATKQGKVESIPSPSSTPIFSLLTRQLGEIAAELVDLMQLVLTKRADYLAFNTFHPVMSEGQRDRFDNDTLKALTGLKTLVNTTQERIKVEKMRDEENEHLKAVADGLERRIKSIVDICGQMRTTRLAYLARRKKDFRLSHLVQEKKAKELESGMSPVNSFNSLLAFEKQGEQEVRRRKIDTEDWDGFEKESAKENETVFEEMERREREEKEKEERKKVLTVEELEHTSSSDDPTSDDAERVQLMEENERTYERLAHVHKEMDGVEMQVAEIQRLQETFAEKLMEQEQDIEILHEQAQNTTENLREANDFIREAITNSASRRVVILFCIVVLTFAILWVDWYNP</sequence>
<feature type="coiled-coil region" evidence="9">
    <location>
        <begin position="306"/>
        <end position="340"/>
    </location>
</feature>
<dbReference type="GO" id="GO:0015031">
    <property type="term" value="P:protein transport"/>
    <property type="evidence" value="ECO:0007669"/>
    <property type="project" value="UniProtKB-KW"/>
</dbReference>
<dbReference type="EnsemblMetazoa" id="PPA11770.1">
    <property type="protein sequence ID" value="PPA11770.1"/>
    <property type="gene ID" value="WBGene00101324"/>
</dbReference>
<evidence type="ECO:0000256" key="11">
    <source>
        <dbReference type="SAM" id="Phobius"/>
    </source>
</evidence>
<dbReference type="GO" id="GO:0031201">
    <property type="term" value="C:SNARE complex"/>
    <property type="evidence" value="ECO:0000318"/>
    <property type="project" value="GO_Central"/>
</dbReference>
<keyword evidence="6 11" id="KW-1133">Transmembrane helix</keyword>
<protein>
    <recommendedName>
        <fullName evidence="14">t-SNARE coiled-coil homology domain-containing protein</fullName>
    </recommendedName>
</protein>
<evidence type="ECO:0000256" key="7">
    <source>
        <dbReference type="ARBA" id="ARBA00023054"/>
    </source>
</evidence>
<accession>A0A8R1YA90</accession>
<evidence type="ECO:0008006" key="14">
    <source>
        <dbReference type="Google" id="ProtNLM"/>
    </source>
</evidence>
<evidence type="ECO:0000313" key="12">
    <source>
        <dbReference type="EnsemblMetazoa" id="PPA11770.1"/>
    </source>
</evidence>
<evidence type="ECO:0000256" key="9">
    <source>
        <dbReference type="SAM" id="Coils"/>
    </source>
</evidence>
<organism evidence="12 13">
    <name type="scientific">Pristionchus pacificus</name>
    <name type="common">Parasitic nematode worm</name>
    <dbReference type="NCBI Taxonomy" id="54126"/>
    <lineage>
        <taxon>Eukaryota</taxon>
        <taxon>Metazoa</taxon>
        <taxon>Ecdysozoa</taxon>
        <taxon>Nematoda</taxon>
        <taxon>Chromadorea</taxon>
        <taxon>Rhabditida</taxon>
        <taxon>Rhabditina</taxon>
        <taxon>Diplogasteromorpha</taxon>
        <taxon>Diplogasteroidea</taxon>
        <taxon>Neodiplogasteridae</taxon>
        <taxon>Pristionchus</taxon>
    </lineage>
</organism>
<feature type="region of interest" description="Disordered" evidence="10">
    <location>
        <begin position="217"/>
        <end position="265"/>
    </location>
</feature>
<name>A0A8R1YA90_PRIPA</name>
<keyword evidence="3" id="KW-0813">Transport</keyword>
<evidence type="ECO:0000256" key="10">
    <source>
        <dbReference type="SAM" id="MobiDB-lite"/>
    </source>
</evidence>